<protein>
    <submittedName>
        <fullName evidence="2">Uncharacterized protein</fullName>
    </submittedName>
</protein>
<dbReference type="Proteomes" id="UP000887576">
    <property type="component" value="Unplaced"/>
</dbReference>
<evidence type="ECO:0000313" key="1">
    <source>
        <dbReference type="Proteomes" id="UP000887576"/>
    </source>
</evidence>
<reference evidence="2" key="1">
    <citation type="submission" date="2022-11" db="UniProtKB">
        <authorList>
            <consortium name="WormBaseParasite"/>
        </authorList>
    </citation>
    <scope>IDENTIFICATION</scope>
</reference>
<name>A0AC34PV11_9BILA</name>
<organism evidence="1 2">
    <name type="scientific">Panagrolaimus sp. JU765</name>
    <dbReference type="NCBI Taxonomy" id="591449"/>
    <lineage>
        <taxon>Eukaryota</taxon>
        <taxon>Metazoa</taxon>
        <taxon>Ecdysozoa</taxon>
        <taxon>Nematoda</taxon>
        <taxon>Chromadorea</taxon>
        <taxon>Rhabditida</taxon>
        <taxon>Tylenchina</taxon>
        <taxon>Panagrolaimomorpha</taxon>
        <taxon>Panagrolaimoidea</taxon>
        <taxon>Panagrolaimidae</taxon>
        <taxon>Panagrolaimus</taxon>
    </lineage>
</organism>
<dbReference type="WBParaSite" id="JU765_v2.g10196.t1">
    <property type="protein sequence ID" value="JU765_v2.g10196.t1"/>
    <property type="gene ID" value="JU765_v2.g10196"/>
</dbReference>
<accession>A0AC34PV11</accession>
<sequence>MNSSPKCFGTTQYVHKEEYERERQRLQQKLDEAEAKIIEATVVNSEMMQIKAELNKKIVEFEKNQRPLIEQNKRLSDRNRIIQQELKKLEENLCHSQDDFLTLKDAYERLNKENAALKELRAFPEKLKELDRYRSQVLEYSKCINALRQSGLEKDRRYELLVQKFKRMKKCLARKMDDDDRQSSYGSEGSAESSINLDTITEDIDEALDIDPASFGYETDIASKLSAFSFGEEQILKEQLELANSTINELQMALASQTSMSDFQNRLNLTISQQEKKIHDLQSECSALKLKLMNSEENNDLLEFQILELRENSNSDLVVPTEHKSIETDEFVDEDLESVFDDIKTFTQMDAETIIKTKEQLKKLRRIARLMPNERDSLKKGLQYIENLENKLAFAETELNMTNCELKRVEGSKSDEISELKRQIKDFETNSSRKKRELQSELDSSKKELEKCFKTLKENEKCKEGLEAKIIQQESALNDFKLKKENDDKLIEEMQQKLANVQAEKIEQLKTLQIQFEEQIKINESVNTELSKVKEEFSDLIDEKENLHNQMAILSRSTKEKGEEFENEVRKVQNQIEEIKKSYEKQLEESKETKKRLEKDFQEVSNECEKLKLELKNTCVALQDTQNEWASKVACATKEAAAAVDHCRIQAEKREAELLEAKNSLEKVLQETRMELENAKSQIRPIGTQLERRYEENRYRLQEANRKNQEMEEQLENAKIKIEQLENANVKDYVDEITQLKAYNKQLEDQFNEQMEIIAALKNKFIVVNNNTDDGMYSKRVAQPTSSIEDEQYHSESSSVASFNPLRNKA</sequence>
<proteinExistence type="predicted"/>
<evidence type="ECO:0000313" key="2">
    <source>
        <dbReference type="WBParaSite" id="JU765_v2.g10196.t1"/>
    </source>
</evidence>